<dbReference type="InterPro" id="IPR002213">
    <property type="entry name" value="UDP_glucos_trans"/>
</dbReference>
<dbReference type="PANTHER" id="PTHR48043:SF23">
    <property type="entry name" value="UDP-GLUCURONOSYLTRANSFERASE"/>
    <property type="match status" value="1"/>
</dbReference>
<evidence type="ECO:0000256" key="3">
    <source>
        <dbReference type="ARBA" id="ARBA00022676"/>
    </source>
</evidence>
<keyword evidence="7" id="KW-0472">Membrane</keyword>
<feature type="signal peptide" evidence="8">
    <location>
        <begin position="1"/>
        <end position="19"/>
    </location>
</feature>
<protein>
    <recommendedName>
        <fullName evidence="2">glucuronosyltransferase</fullName>
        <ecNumber evidence="2">2.4.1.17</ecNumber>
    </recommendedName>
</protein>
<feature type="non-terminal residue" evidence="9">
    <location>
        <position position="1"/>
    </location>
</feature>
<keyword evidence="5 8" id="KW-0732">Signal</keyword>
<organism evidence="9 10">
    <name type="scientific">Pristionchus mayeri</name>
    <dbReference type="NCBI Taxonomy" id="1317129"/>
    <lineage>
        <taxon>Eukaryota</taxon>
        <taxon>Metazoa</taxon>
        <taxon>Ecdysozoa</taxon>
        <taxon>Nematoda</taxon>
        <taxon>Chromadorea</taxon>
        <taxon>Rhabditida</taxon>
        <taxon>Rhabditina</taxon>
        <taxon>Diplogasteromorpha</taxon>
        <taxon>Diplogasteroidea</taxon>
        <taxon>Neodiplogasteridae</taxon>
        <taxon>Pristionchus</taxon>
    </lineage>
</organism>
<dbReference type="EMBL" id="BTRK01000002">
    <property type="protein sequence ID" value="GMR38016.1"/>
    <property type="molecule type" value="Genomic_DNA"/>
</dbReference>
<evidence type="ECO:0000256" key="7">
    <source>
        <dbReference type="SAM" id="Phobius"/>
    </source>
</evidence>
<keyword evidence="7" id="KW-0812">Transmembrane</keyword>
<dbReference type="CDD" id="cd03784">
    <property type="entry name" value="GT1_Gtf-like"/>
    <property type="match status" value="1"/>
</dbReference>
<dbReference type="InterPro" id="IPR050271">
    <property type="entry name" value="UDP-glycosyltransferase"/>
</dbReference>
<dbReference type="AlphaFoldDB" id="A0AAN5CDV3"/>
<keyword evidence="10" id="KW-1185">Reference proteome</keyword>
<evidence type="ECO:0000256" key="6">
    <source>
        <dbReference type="ARBA" id="ARBA00047475"/>
    </source>
</evidence>
<proteinExistence type="inferred from homology"/>
<evidence type="ECO:0000256" key="8">
    <source>
        <dbReference type="SAM" id="SignalP"/>
    </source>
</evidence>
<dbReference type="GO" id="GO:0015020">
    <property type="term" value="F:glucuronosyltransferase activity"/>
    <property type="evidence" value="ECO:0007669"/>
    <property type="project" value="UniProtKB-EC"/>
</dbReference>
<gene>
    <name evidence="9" type="ORF">PMAYCL1PPCAC_08211</name>
</gene>
<evidence type="ECO:0000256" key="1">
    <source>
        <dbReference type="ARBA" id="ARBA00009995"/>
    </source>
</evidence>
<comment type="caution">
    <text evidence="9">The sequence shown here is derived from an EMBL/GenBank/DDBJ whole genome shotgun (WGS) entry which is preliminary data.</text>
</comment>
<feature type="chain" id="PRO_5043012540" description="glucuronosyltransferase" evidence="8">
    <location>
        <begin position="20"/>
        <end position="530"/>
    </location>
</feature>
<comment type="catalytic activity">
    <reaction evidence="6">
        <text>glucuronate acceptor + UDP-alpha-D-glucuronate = acceptor beta-D-glucuronoside + UDP + H(+)</text>
        <dbReference type="Rhea" id="RHEA:21032"/>
        <dbReference type="ChEBI" id="CHEBI:15378"/>
        <dbReference type="ChEBI" id="CHEBI:58052"/>
        <dbReference type="ChEBI" id="CHEBI:58223"/>
        <dbReference type="ChEBI" id="CHEBI:132367"/>
        <dbReference type="ChEBI" id="CHEBI:132368"/>
        <dbReference type="EC" id="2.4.1.17"/>
    </reaction>
</comment>
<feature type="transmembrane region" description="Helical" evidence="7">
    <location>
        <begin position="487"/>
        <end position="510"/>
    </location>
</feature>
<accession>A0AAN5CDV3</accession>
<evidence type="ECO:0000256" key="2">
    <source>
        <dbReference type="ARBA" id="ARBA00012544"/>
    </source>
</evidence>
<sequence>VMRGALLSLLLLFLSPALSEKPLKVLVYNIKFAHSHSVFLGNIADVLSEEGHNVTSLIPEIYPPMDDGTSKSKVVRIPGEESAKEFFLKAMDGDFSFVFQTESTRAAIMQMPILRHMFEKQCNFTITFERTIEELRREKYDVMIVETFDYCGIGLSHLISPRSLITVSTTNIFDYLAYQIGQPLFPSHVPGSFGGLVSPTSLSSRLYNKFAMLASMWMSREIERPTERLFKEKYGEQFPDFTDIIAGSSFTLTNSDPFLDFARPTLRKIIEIGGIGVRKANELDEEWESILSLRRRSVVVSFGTVARAFLMPLPMKKALAEAFSRFPDTTFVWKYERPEDKEEFAVGIDNLLLRKWIPQNDLLEDGRVHGFLTHAGKGSYFEAASRGKSSLLVPLFGDQNRNAAAAEFVGFGKVFDKTNLENADKIEEALREILEDEVHIERAREVKRVMESRPFTPRELLVKHVEFAAKFGAQKTLNTEGRELSYIVYHNIDIIGIVSVFTLIFAFAVYRSLSYVLRNFVRANVKVKSN</sequence>
<evidence type="ECO:0000256" key="4">
    <source>
        <dbReference type="ARBA" id="ARBA00022679"/>
    </source>
</evidence>
<name>A0AAN5CDV3_9BILA</name>
<evidence type="ECO:0000313" key="9">
    <source>
        <dbReference type="EMBL" id="GMR38016.1"/>
    </source>
</evidence>
<reference evidence="10" key="1">
    <citation type="submission" date="2022-10" db="EMBL/GenBank/DDBJ databases">
        <title>Genome assembly of Pristionchus species.</title>
        <authorList>
            <person name="Yoshida K."/>
            <person name="Sommer R.J."/>
        </authorList>
    </citation>
    <scope>NUCLEOTIDE SEQUENCE [LARGE SCALE GENOMIC DNA]</scope>
    <source>
        <strain evidence="10">RS5460</strain>
    </source>
</reference>
<dbReference type="SUPFAM" id="SSF53756">
    <property type="entry name" value="UDP-Glycosyltransferase/glycogen phosphorylase"/>
    <property type="match status" value="1"/>
</dbReference>
<comment type="similarity">
    <text evidence="1">Belongs to the UDP-glycosyltransferase family.</text>
</comment>
<keyword evidence="4" id="KW-0808">Transferase</keyword>
<dbReference type="Pfam" id="PF00201">
    <property type="entry name" value="UDPGT"/>
    <property type="match status" value="1"/>
</dbReference>
<dbReference type="Gene3D" id="3.40.50.2000">
    <property type="entry name" value="Glycogen Phosphorylase B"/>
    <property type="match status" value="1"/>
</dbReference>
<keyword evidence="3" id="KW-0328">Glycosyltransferase</keyword>
<keyword evidence="7" id="KW-1133">Transmembrane helix</keyword>
<dbReference type="FunFam" id="3.40.50.2000:FF:000418">
    <property type="entry name" value="Glucuronosyltransferase"/>
    <property type="match status" value="1"/>
</dbReference>
<evidence type="ECO:0000256" key="5">
    <source>
        <dbReference type="ARBA" id="ARBA00022729"/>
    </source>
</evidence>
<dbReference type="Proteomes" id="UP001328107">
    <property type="component" value="Unassembled WGS sequence"/>
</dbReference>
<dbReference type="PANTHER" id="PTHR48043">
    <property type="entry name" value="EG:EG0003.4 PROTEIN-RELATED"/>
    <property type="match status" value="1"/>
</dbReference>
<dbReference type="EC" id="2.4.1.17" evidence="2"/>
<evidence type="ECO:0000313" key="10">
    <source>
        <dbReference type="Proteomes" id="UP001328107"/>
    </source>
</evidence>